<sequence>MSIEQGLIPTAGRTPTMTHSTVDPTDALSALGNETRVAILRELADADDTLSFSDLRDRVGIRDSGKFNYHLSELCAYFVRETESGYELGHAGTRVIDAATSRDEPVPRDDSDAVDASETCPVCGTENCEKLFHVHLSPPWG</sequence>
<dbReference type="InterPro" id="IPR036390">
    <property type="entry name" value="WH_DNA-bd_sf"/>
</dbReference>
<dbReference type="EMBL" id="AOMD01000025">
    <property type="protein sequence ID" value="EMA44191.1"/>
    <property type="molecule type" value="Genomic_DNA"/>
</dbReference>
<feature type="domain" description="DUF7347" evidence="2">
    <location>
        <begin position="24"/>
        <end position="98"/>
    </location>
</feature>
<dbReference type="Gene3D" id="1.10.10.10">
    <property type="entry name" value="Winged helix-like DNA-binding domain superfamily/Winged helix DNA-binding domain"/>
    <property type="match status" value="1"/>
</dbReference>
<dbReference type="InterPro" id="IPR011991">
    <property type="entry name" value="ArsR-like_HTH"/>
</dbReference>
<protein>
    <recommendedName>
        <fullName evidence="2">DUF7347 domain-containing protein</fullName>
    </recommendedName>
</protein>
<accession>M0MEN9</accession>
<evidence type="ECO:0000313" key="3">
    <source>
        <dbReference type="EMBL" id="EMA44191.1"/>
    </source>
</evidence>
<organism evidence="3 4">
    <name type="scientific">Halococcus saccharolyticus DSM 5350</name>
    <dbReference type="NCBI Taxonomy" id="1227455"/>
    <lineage>
        <taxon>Archaea</taxon>
        <taxon>Methanobacteriati</taxon>
        <taxon>Methanobacteriota</taxon>
        <taxon>Stenosarchaea group</taxon>
        <taxon>Halobacteria</taxon>
        <taxon>Halobacteriales</taxon>
        <taxon>Halococcaceae</taxon>
        <taxon>Halococcus</taxon>
    </lineage>
</organism>
<dbReference type="Proteomes" id="UP000011669">
    <property type="component" value="Unassembled WGS sequence"/>
</dbReference>
<dbReference type="Pfam" id="PF24038">
    <property type="entry name" value="DUF7347"/>
    <property type="match status" value="1"/>
</dbReference>
<feature type="region of interest" description="Disordered" evidence="1">
    <location>
        <begin position="1"/>
        <end position="21"/>
    </location>
</feature>
<comment type="caution">
    <text evidence="3">The sequence shown here is derived from an EMBL/GenBank/DDBJ whole genome shotgun (WGS) entry which is preliminary data.</text>
</comment>
<gene>
    <name evidence="3" type="ORF">C449_11713</name>
</gene>
<dbReference type="AlphaFoldDB" id="M0MEN9"/>
<reference evidence="3 4" key="1">
    <citation type="journal article" date="2014" name="PLoS Genet.">
        <title>Phylogenetically driven sequencing of extremely halophilic archaea reveals strategies for static and dynamic osmo-response.</title>
        <authorList>
            <person name="Becker E.A."/>
            <person name="Seitzer P.M."/>
            <person name="Tritt A."/>
            <person name="Larsen D."/>
            <person name="Krusor M."/>
            <person name="Yao A.I."/>
            <person name="Wu D."/>
            <person name="Madern D."/>
            <person name="Eisen J.A."/>
            <person name="Darling A.E."/>
            <person name="Facciotti M.T."/>
        </authorList>
    </citation>
    <scope>NUCLEOTIDE SEQUENCE [LARGE SCALE GENOMIC DNA]</scope>
    <source>
        <strain evidence="3 4">DSM 5350</strain>
    </source>
</reference>
<dbReference type="InterPro" id="IPR036388">
    <property type="entry name" value="WH-like_DNA-bd_sf"/>
</dbReference>
<evidence type="ECO:0000313" key="4">
    <source>
        <dbReference type="Proteomes" id="UP000011669"/>
    </source>
</evidence>
<dbReference type="CDD" id="cd00090">
    <property type="entry name" value="HTH_ARSR"/>
    <property type="match status" value="1"/>
</dbReference>
<name>M0MEN9_9EURY</name>
<evidence type="ECO:0000259" key="2">
    <source>
        <dbReference type="Pfam" id="PF24038"/>
    </source>
</evidence>
<dbReference type="SUPFAM" id="SSF46785">
    <property type="entry name" value="Winged helix' DNA-binding domain"/>
    <property type="match status" value="1"/>
</dbReference>
<evidence type="ECO:0000256" key="1">
    <source>
        <dbReference type="SAM" id="MobiDB-lite"/>
    </source>
</evidence>
<proteinExistence type="predicted"/>
<keyword evidence="4" id="KW-1185">Reference proteome</keyword>
<dbReference type="InterPro" id="IPR055771">
    <property type="entry name" value="DUF7347"/>
</dbReference>
<dbReference type="InParanoid" id="M0MEN9"/>
<dbReference type="PATRIC" id="fig|1227455.4.peg.2401"/>
<dbReference type="STRING" id="1227455.C449_11713"/>